<evidence type="ECO:0000256" key="6">
    <source>
        <dbReference type="ARBA" id="ARBA00048117"/>
    </source>
</evidence>
<dbReference type="PRINTS" id="PR00789">
    <property type="entry name" value="OSIALOPTASE"/>
</dbReference>
<evidence type="ECO:0000256" key="5">
    <source>
        <dbReference type="ARBA" id="ARBA00023315"/>
    </source>
</evidence>
<evidence type="ECO:0000259" key="8">
    <source>
        <dbReference type="Pfam" id="PF00814"/>
    </source>
</evidence>
<evidence type="ECO:0000256" key="1">
    <source>
        <dbReference type="ARBA" id="ARBA00022679"/>
    </source>
</evidence>
<dbReference type="GO" id="GO:0005506">
    <property type="term" value="F:iron ion binding"/>
    <property type="evidence" value="ECO:0007669"/>
    <property type="project" value="UniProtKB-UniRule"/>
</dbReference>
<feature type="domain" description="Gcp-like" evidence="8">
    <location>
        <begin position="27"/>
        <end position="304"/>
    </location>
</feature>
<gene>
    <name evidence="7" type="primary">tsaD</name>
    <name evidence="9" type="ORF">CfP315_0400</name>
</gene>
<keyword evidence="5 7" id="KW-0012">Acyltransferase</keyword>
<dbReference type="HAMAP" id="MF_01445">
    <property type="entry name" value="TsaD"/>
    <property type="match status" value="1"/>
</dbReference>
<dbReference type="NCBIfam" id="TIGR03723">
    <property type="entry name" value="T6A_TsaD_YgjD"/>
    <property type="match status" value="1"/>
</dbReference>
<keyword evidence="1 7" id="KW-0808">Transferase</keyword>
<comment type="caution">
    <text evidence="7">Lacks conserved residue(s) required for the propagation of feature annotation.</text>
</comment>
<protein>
    <recommendedName>
        <fullName evidence="7">tRNA N6-adenosine threonylcarbamoyltransferase</fullName>
        <ecNumber evidence="7">2.3.1.234</ecNumber>
    </recommendedName>
    <alternativeName>
        <fullName evidence="7">N6-L-threonylcarbamoyladenine synthase</fullName>
        <shortName evidence="7">t(6)A synthase</shortName>
    </alternativeName>
    <alternativeName>
        <fullName evidence="7">t(6)A37 threonylcarbamoyladenosine biosynthesis protein TsaD</fullName>
    </alternativeName>
    <alternativeName>
        <fullName evidence="7">tRNA threonylcarbamoyladenosine biosynthesis protein TsaD</fullName>
    </alternativeName>
</protein>
<organism evidence="9">
    <name type="scientific">Candidatus Improbicoccus pseudotrichonymphae</name>
    <dbReference type="NCBI Taxonomy" id="3033792"/>
    <lineage>
        <taxon>Bacteria</taxon>
        <taxon>Bacillati</taxon>
        <taxon>Bacillota</taxon>
        <taxon>Clostridia</taxon>
        <taxon>Candidatus Improbicoccus</taxon>
    </lineage>
</organism>
<feature type="binding site" evidence="7">
    <location>
        <position position="298"/>
    </location>
    <ligand>
        <name>Fe cation</name>
        <dbReference type="ChEBI" id="CHEBI:24875"/>
    </ligand>
</feature>
<accession>A0AA48HUY3</accession>
<dbReference type="Pfam" id="PF00814">
    <property type="entry name" value="TsaD"/>
    <property type="match status" value="1"/>
</dbReference>
<feature type="binding site" evidence="7">
    <location>
        <position position="171"/>
    </location>
    <ligand>
        <name>substrate</name>
    </ligand>
</feature>
<feature type="binding site" evidence="7">
    <location>
        <position position="115"/>
    </location>
    <ligand>
        <name>Fe cation</name>
        <dbReference type="ChEBI" id="CHEBI:24875"/>
    </ligand>
</feature>
<dbReference type="Proteomes" id="UP001337580">
    <property type="component" value="Chromosome"/>
</dbReference>
<evidence type="ECO:0000256" key="2">
    <source>
        <dbReference type="ARBA" id="ARBA00022694"/>
    </source>
</evidence>
<dbReference type="InterPro" id="IPR022450">
    <property type="entry name" value="TsaD"/>
</dbReference>
<dbReference type="GO" id="GO:0005737">
    <property type="term" value="C:cytoplasm"/>
    <property type="evidence" value="ECO:0007669"/>
    <property type="project" value="UniProtKB-SubCell"/>
</dbReference>
<proteinExistence type="inferred from homology"/>
<dbReference type="GO" id="GO:0061711">
    <property type="term" value="F:tRNA N(6)-L-threonylcarbamoyladenine synthase activity"/>
    <property type="evidence" value="ECO:0007669"/>
    <property type="project" value="UniProtKB-EC"/>
</dbReference>
<dbReference type="KEGG" id="ips:CfP315_0400"/>
<name>A0AA48HUY3_9FIRM</name>
<keyword evidence="3 7" id="KW-0479">Metal-binding</keyword>
<evidence type="ECO:0000256" key="4">
    <source>
        <dbReference type="ARBA" id="ARBA00023004"/>
    </source>
</evidence>
<dbReference type="InterPro" id="IPR017861">
    <property type="entry name" value="KAE1/TsaD"/>
</dbReference>
<comment type="subcellular location">
    <subcellularLocation>
        <location evidence="7">Cytoplasm</location>
    </subcellularLocation>
</comment>
<comment type="cofactor">
    <cofactor evidence="7">
        <name>Fe(2+)</name>
        <dbReference type="ChEBI" id="CHEBI:29033"/>
    </cofactor>
    <text evidence="7">Binds 1 Fe(2+) ion per subunit.</text>
</comment>
<keyword evidence="2 7" id="KW-0819">tRNA processing</keyword>
<dbReference type="EMBL" id="AP027924">
    <property type="protein sequence ID" value="BED91861.1"/>
    <property type="molecule type" value="Genomic_DNA"/>
</dbReference>
<comment type="similarity">
    <text evidence="7">Belongs to the KAE1 / TsaD family.</text>
</comment>
<reference evidence="9" key="1">
    <citation type="journal article" date="2023" name="ISME J.">
        <title>Emergence of putative energy parasites within Clostridia revealed by genome analysis of a novel endosymbiotic clade.</title>
        <authorList>
            <person name="Takahashi K."/>
            <person name="Kuwahara H."/>
            <person name="Horikawa Y."/>
            <person name="Izawa K."/>
            <person name="Kato D."/>
            <person name="Inagaki T."/>
            <person name="Yuki M."/>
            <person name="Ohkuma M."/>
            <person name="Hongoh Y."/>
        </authorList>
    </citation>
    <scope>NUCLEOTIDE SEQUENCE</scope>
    <source>
        <strain evidence="9">CfP3-15</strain>
    </source>
</reference>
<dbReference type="NCBIfam" id="TIGR00329">
    <property type="entry name" value="gcp_kae1"/>
    <property type="match status" value="1"/>
</dbReference>
<dbReference type="PANTHER" id="PTHR11735">
    <property type="entry name" value="TRNA N6-ADENOSINE THREONYLCARBAMOYLTRANSFERASE"/>
    <property type="match status" value="1"/>
</dbReference>
<dbReference type="EC" id="2.3.1.234" evidence="7"/>
<comment type="function">
    <text evidence="7">Required for the formation of a threonylcarbamoyl group on adenosine at position 37 (t(6)A37) in tRNAs that read codons beginning with adenine. Is involved in the transfer of the threonylcarbamoyl moiety of threonylcarbamoyl-AMP (TC-AMP) to the N6 group of A37, together with TsaE and TsaB. TsaD likely plays a direct catalytic role in this reaction.</text>
</comment>
<keyword evidence="4 7" id="KW-0408">Iron</keyword>
<evidence type="ECO:0000256" key="7">
    <source>
        <dbReference type="HAMAP-Rule" id="MF_01445"/>
    </source>
</evidence>
<keyword evidence="7" id="KW-0963">Cytoplasm</keyword>
<evidence type="ECO:0000313" key="9">
    <source>
        <dbReference type="EMBL" id="BED91861.1"/>
    </source>
</evidence>
<dbReference type="Gene3D" id="3.30.420.40">
    <property type="match status" value="2"/>
</dbReference>
<comment type="catalytic activity">
    <reaction evidence="6 7">
        <text>L-threonylcarbamoyladenylate + adenosine(37) in tRNA = N(6)-L-threonylcarbamoyladenosine(37) in tRNA + AMP + H(+)</text>
        <dbReference type="Rhea" id="RHEA:37059"/>
        <dbReference type="Rhea" id="RHEA-COMP:10162"/>
        <dbReference type="Rhea" id="RHEA-COMP:10163"/>
        <dbReference type="ChEBI" id="CHEBI:15378"/>
        <dbReference type="ChEBI" id="CHEBI:73682"/>
        <dbReference type="ChEBI" id="CHEBI:74411"/>
        <dbReference type="ChEBI" id="CHEBI:74418"/>
        <dbReference type="ChEBI" id="CHEBI:456215"/>
        <dbReference type="EC" id="2.3.1.234"/>
    </reaction>
</comment>
<dbReference type="InterPro" id="IPR000905">
    <property type="entry name" value="Gcp-like_dom"/>
</dbReference>
<dbReference type="PANTHER" id="PTHR11735:SF6">
    <property type="entry name" value="TRNA N6-ADENOSINE THREONYLCARBAMOYLTRANSFERASE, MITOCHONDRIAL"/>
    <property type="match status" value="1"/>
</dbReference>
<dbReference type="InterPro" id="IPR043129">
    <property type="entry name" value="ATPase_NBD"/>
</dbReference>
<feature type="binding site" evidence="7">
    <location>
        <position position="119"/>
    </location>
    <ligand>
        <name>Fe cation</name>
        <dbReference type="ChEBI" id="CHEBI:24875"/>
    </ligand>
</feature>
<feature type="binding site" evidence="7">
    <location>
        <position position="270"/>
    </location>
    <ligand>
        <name>substrate</name>
    </ligand>
</feature>
<dbReference type="GO" id="GO:0002949">
    <property type="term" value="P:tRNA threonylcarbamoyladenosine modification"/>
    <property type="evidence" value="ECO:0007669"/>
    <property type="project" value="UniProtKB-UniRule"/>
</dbReference>
<feature type="binding site" evidence="7">
    <location>
        <position position="186"/>
    </location>
    <ligand>
        <name>substrate</name>
    </ligand>
</feature>
<sequence length="334" mass="37088">MKILAIETSCDDTSVAVVEDGKHVVYMKTVSQHNAHKLFGGIVPEIASRKHLDVIYDLTREVLQSLDTNIENSLKQVGAIAVTFTPGLTGSLLVGLNFAKGICLANNIALVGVHHLKAHVAANYIDNKGIKPPFLCLLVSGGHTCIVKAENYIKFRVIGKTRDDAVGEVFDKITRISDIPDCLNIDMMAKDIHEENKEIKFTIPKLENFDFSFSGMKTQAINYIKSKKKAGEVAFNLRHTVFKYLTEKLLEAAKKNNCNKVAISGGVASNLYLREMILKECRKNKIDFYAPEPKYCTDNAAMIGVQGYFEFINGNISQLDLNAYDSKSEIAKMF</sequence>
<dbReference type="SUPFAM" id="SSF53067">
    <property type="entry name" value="Actin-like ATPase domain"/>
    <property type="match status" value="1"/>
</dbReference>
<evidence type="ECO:0000256" key="3">
    <source>
        <dbReference type="ARBA" id="ARBA00022723"/>
    </source>
</evidence>
<dbReference type="AlphaFoldDB" id="A0AA48HUY3"/>
<feature type="binding site" evidence="7">
    <location>
        <begin position="138"/>
        <end position="142"/>
    </location>
    <ligand>
        <name>substrate</name>
    </ligand>
</feature>